<reference evidence="4 5" key="1">
    <citation type="journal article" date="2014" name="BMC Genomics">
        <title>Comparative genomics of the major fungal agents of human and animal Sporotrichosis: Sporothrix schenckii and Sporothrix brasiliensis.</title>
        <authorList>
            <person name="Teixeira M.M."/>
            <person name="de Almeida L.G."/>
            <person name="Kubitschek-Barreira P."/>
            <person name="Alves F.L."/>
            <person name="Kioshima E.S."/>
            <person name="Abadio A.K."/>
            <person name="Fernandes L."/>
            <person name="Derengowski L.S."/>
            <person name="Ferreira K.S."/>
            <person name="Souza R.C."/>
            <person name="Ruiz J.C."/>
            <person name="de Andrade N.C."/>
            <person name="Paes H.C."/>
            <person name="Nicola A.M."/>
            <person name="Albuquerque P."/>
            <person name="Gerber A.L."/>
            <person name="Martins V.P."/>
            <person name="Peconick L.D."/>
            <person name="Neto A.V."/>
            <person name="Chaucanez C.B."/>
            <person name="Silva P.A."/>
            <person name="Cunha O.L."/>
            <person name="de Oliveira F.F."/>
            <person name="dos Santos T.C."/>
            <person name="Barros A.L."/>
            <person name="Soares M.A."/>
            <person name="de Oliveira L.M."/>
            <person name="Marini M.M."/>
            <person name="Villalobos-Duno H."/>
            <person name="Cunha M.M."/>
            <person name="de Hoog S."/>
            <person name="da Silveira J.F."/>
            <person name="Henrissat B."/>
            <person name="Nino-Vega G.A."/>
            <person name="Cisalpino P.S."/>
            <person name="Mora-Montes H.M."/>
            <person name="Almeida S.R."/>
            <person name="Stajich J.E."/>
            <person name="Lopes-Bezerra L.M."/>
            <person name="Vasconcelos A.T."/>
            <person name="Felipe M.S."/>
        </authorList>
    </citation>
    <scope>NUCLEOTIDE SEQUENCE [LARGE SCALE GENOMIC DNA]</scope>
    <source>
        <strain evidence="4 5">1099-18</strain>
    </source>
</reference>
<dbReference type="Gene3D" id="1.25.40.20">
    <property type="entry name" value="Ankyrin repeat-containing domain"/>
    <property type="match status" value="2"/>
</dbReference>
<feature type="repeat" description="ANK" evidence="3">
    <location>
        <begin position="548"/>
        <end position="580"/>
    </location>
</feature>
<evidence type="ECO:0008006" key="6">
    <source>
        <dbReference type="Google" id="ProtNLM"/>
    </source>
</evidence>
<dbReference type="VEuPathDB" id="FungiDB:SPSK_07307"/>
<dbReference type="PANTHER" id="PTHR24198:SF165">
    <property type="entry name" value="ANKYRIN REPEAT-CONTAINING PROTEIN-RELATED"/>
    <property type="match status" value="1"/>
</dbReference>
<gene>
    <name evidence="4" type="ORF">SPSK_07307</name>
</gene>
<evidence type="ECO:0000256" key="3">
    <source>
        <dbReference type="PROSITE-ProRule" id="PRU00023"/>
    </source>
</evidence>
<dbReference type="Proteomes" id="UP000033710">
    <property type="component" value="Unassembled WGS sequence"/>
</dbReference>
<feature type="repeat" description="ANK" evidence="3">
    <location>
        <begin position="436"/>
        <end position="468"/>
    </location>
</feature>
<dbReference type="AlphaFoldDB" id="A0A0F2MG78"/>
<name>A0A0F2MG78_SPOSC</name>
<evidence type="ECO:0000256" key="2">
    <source>
        <dbReference type="ARBA" id="ARBA00023043"/>
    </source>
</evidence>
<keyword evidence="1" id="KW-0677">Repeat</keyword>
<evidence type="ECO:0000313" key="5">
    <source>
        <dbReference type="Proteomes" id="UP000033710"/>
    </source>
</evidence>
<comment type="caution">
    <text evidence="4">The sequence shown here is derived from an EMBL/GenBank/DDBJ whole genome shotgun (WGS) entry which is preliminary data.</text>
</comment>
<dbReference type="OrthoDB" id="194358at2759"/>
<keyword evidence="2 3" id="KW-0040">ANK repeat</keyword>
<dbReference type="InterPro" id="IPR002110">
    <property type="entry name" value="Ankyrin_rpt"/>
</dbReference>
<evidence type="ECO:0000256" key="1">
    <source>
        <dbReference type="ARBA" id="ARBA00022737"/>
    </source>
</evidence>
<dbReference type="PROSITE" id="PS50297">
    <property type="entry name" value="ANK_REP_REGION"/>
    <property type="match status" value="1"/>
</dbReference>
<dbReference type="PANTHER" id="PTHR24198">
    <property type="entry name" value="ANKYRIN REPEAT AND PROTEIN KINASE DOMAIN-CONTAINING PROTEIN"/>
    <property type="match status" value="1"/>
</dbReference>
<evidence type="ECO:0000313" key="4">
    <source>
        <dbReference type="EMBL" id="KJR87860.1"/>
    </source>
</evidence>
<proteinExistence type="predicted"/>
<dbReference type="RefSeq" id="XP_016590536.1">
    <property type="nucleotide sequence ID" value="XM_016733971.1"/>
</dbReference>
<sequence>MATQDNHGPDSLNGLNIDTAVDADADPGLALREAFRTIRFKYRHPAGKEAYEFLRTQLPALMSEKYTHYHKMVDYGNLALMHEVIEADDVPAMRDLIRMEPDLIKSDWDGEMLCPPMVLAARLGRHAILDVMMKHRATLPPKMRVIIPEYRNDDHYLRWGSPLTTACAWGRLDTVRFLLQGMPDTDINEVALDGLTPLLAAVWVQIGPSKEKARVELIRFLLERGADIHAVRQEYDYISPDKTSGKGFDENGNECPIGWRTRPGGIGNALALALSSGRTAPGVVAVLVEAGVRVYEGHLDRVSIIDIPDEVSRFRRAKVYISPIAVGAKSHNVDGVKALLALFPDDHTRLLTTMDVVLLPQVPQPPTPLRDPDDDVPDNEVAVLLPLHAAAMGTVRLEEPTLDSITDECKTAVDMVRLLTADKAICAATINARYRGHYTPLHLATGFHQMPLMLALIERGADIEALPRHNGPGLILSMFSSVSRNSHCSHVRYEALPWFAAEMDASFDVMGMLKQLLARYRPTGKDAQLDAQNAATRLALVNEADARNGNTALHFTMAYRMHRSTAALLAFGARANAVNHAGQVPSAPPPGEWPSF</sequence>
<accession>A0A0F2MG78</accession>
<dbReference type="GeneID" id="27669248"/>
<dbReference type="InterPro" id="IPR036770">
    <property type="entry name" value="Ankyrin_rpt-contain_sf"/>
</dbReference>
<dbReference type="EMBL" id="AXCR01000004">
    <property type="protein sequence ID" value="KJR87860.1"/>
    <property type="molecule type" value="Genomic_DNA"/>
</dbReference>
<organism evidence="4 5">
    <name type="scientific">Sporothrix schenckii 1099-18</name>
    <dbReference type="NCBI Taxonomy" id="1397361"/>
    <lineage>
        <taxon>Eukaryota</taxon>
        <taxon>Fungi</taxon>
        <taxon>Dikarya</taxon>
        <taxon>Ascomycota</taxon>
        <taxon>Pezizomycotina</taxon>
        <taxon>Sordariomycetes</taxon>
        <taxon>Sordariomycetidae</taxon>
        <taxon>Ophiostomatales</taxon>
        <taxon>Ophiostomataceae</taxon>
        <taxon>Sporothrix</taxon>
    </lineage>
</organism>
<dbReference type="SUPFAM" id="SSF48403">
    <property type="entry name" value="Ankyrin repeat"/>
    <property type="match status" value="2"/>
</dbReference>
<reference evidence="4 5" key="2">
    <citation type="journal article" date="2015" name="Eukaryot. Cell">
        <title>Asexual propagation of a virulent clone complex in a human and feline outbreak of sporotrichosis.</title>
        <authorList>
            <person name="Teixeira Mde M."/>
            <person name="Rodrigues A.M."/>
            <person name="Tsui C.K."/>
            <person name="de Almeida L.G."/>
            <person name="Van Diepeningen A.D."/>
            <person name="van den Ende B.G."/>
            <person name="Fernandes G.F."/>
            <person name="Kano R."/>
            <person name="Hamelin R.C."/>
            <person name="Lopes-Bezerra L.M."/>
            <person name="Vasconcelos A.T."/>
            <person name="de Hoog S."/>
            <person name="de Camargo Z.P."/>
            <person name="Felipe M.S."/>
        </authorList>
    </citation>
    <scope>NUCLEOTIDE SEQUENCE [LARGE SCALE GENOMIC DNA]</scope>
    <source>
        <strain evidence="4 5">1099-18</strain>
    </source>
</reference>
<dbReference type="KEGG" id="ssck:SPSK_07307"/>
<protein>
    <recommendedName>
        <fullName evidence="6">Ankyrin repeat protein</fullName>
    </recommendedName>
</protein>
<dbReference type="PROSITE" id="PS50088">
    <property type="entry name" value="ANK_REPEAT"/>
    <property type="match status" value="2"/>
</dbReference>
<dbReference type="SMART" id="SM00248">
    <property type="entry name" value="ANK"/>
    <property type="match status" value="6"/>
</dbReference>
<dbReference type="Pfam" id="PF00023">
    <property type="entry name" value="Ank"/>
    <property type="match status" value="1"/>
</dbReference>